<keyword evidence="6" id="KW-1160">Virus entry into host cell</keyword>
<keyword evidence="3" id="KW-1188">Viral release from host cell</keyword>
<dbReference type="EMBL" id="LAZR01000227">
    <property type="protein sequence ID" value="KKN80675.1"/>
    <property type="molecule type" value="Genomic_DNA"/>
</dbReference>
<evidence type="ECO:0000256" key="2">
    <source>
        <dbReference type="ARBA" id="ARBA00022595"/>
    </source>
</evidence>
<gene>
    <name evidence="7" type="ORF">LCGC14_0327670</name>
</gene>
<evidence type="ECO:0000256" key="3">
    <source>
        <dbReference type="ARBA" id="ARBA00022612"/>
    </source>
</evidence>
<evidence type="ECO:0000256" key="6">
    <source>
        <dbReference type="ARBA" id="ARBA00023296"/>
    </source>
</evidence>
<evidence type="ECO:0000256" key="5">
    <source>
        <dbReference type="ARBA" id="ARBA00023219"/>
    </source>
</evidence>
<proteinExistence type="predicted"/>
<accession>A0A0F9THF7</accession>
<keyword evidence="4" id="KW-0946">Virion</keyword>
<evidence type="ECO:0000256" key="1">
    <source>
        <dbReference type="ARBA" id="ARBA00004328"/>
    </source>
</evidence>
<organism evidence="7">
    <name type="scientific">marine sediment metagenome</name>
    <dbReference type="NCBI Taxonomy" id="412755"/>
    <lineage>
        <taxon>unclassified sequences</taxon>
        <taxon>metagenomes</taxon>
        <taxon>ecological metagenomes</taxon>
    </lineage>
</organism>
<evidence type="ECO:0008006" key="8">
    <source>
        <dbReference type="Google" id="ProtNLM"/>
    </source>
</evidence>
<keyword evidence="2" id="KW-1162">Viral penetration into host cytoplasm</keyword>
<dbReference type="AlphaFoldDB" id="A0A0F9THF7"/>
<sequence>MDERHRKLLKDGDRLFSERKDLDSFWQEVALNFYPEVATFTTTRSIGEEFADHLTTSYPLIARRTLGDAFSALLRPVNLDTTSPGVWFSIITTREEREDMQAKRWLEWATTIMRRAMYDRAANFVRATKEGDHAFATFGQCVLTIELNRARDTLLYRSWHLRDVAWVENAEGEIDTVHRKWKPTASQLVATFGSHVSDKVKEALKDNPYTKFECRHIVIAADNYEQRDPAGKRYRTPWVSVWIDVTNDYLMEEIGSFSRIYLIPRWVTVPGSQYASSPAVTAALPDARLIQAMTLTLLEAGEKFADPPMIATQEAIRTDIQLFAGGVTWVDAEYDEKLGEALHPLYHPAGGQGVSIGLNMRADVREALTEAFFLNSLSLPPADVRDMTAFETAQRISEWIRQAMPIFEPVEFEYNGGTCEDTFDLLMRNGAFGSPADIPETLRGADLQFKFESPLHESASRRKGQKFLEAKAALVEAVELDPDAAPMLKAVDALRDVLDGIGVPADWTRDERELEEKNEARRQAEALPAMIGTAGAAAGVAKDVGSAVKDFAGAQGTGQPAG</sequence>
<dbReference type="GO" id="GO:0046718">
    <property type="term" value="P:symbiont entry into host cell"/>
    <property type="evidence" value="ECO:0007669"/>
    <property type="project" value="UniProtKB-KW"/>
</dbReference>
<comment type="caution">
    <text evidence="7">The sequence shown here is derived from an EMBL/GenBank/DDBJ whole genome shotgun (WGS) entry which is preliminary data.</text>
</comment>
<dbReference type="GO" id="GO:0044423">
    <property type="term" value="C:virion component"/>
    <property type="evidence" value="ECO:0007669"/>
    <property type="project" value="UniProtKB-KW"/>
</dbReference>
<keyword evidence="5" id="KW-0231">Viral genome packaging</keyword>
<evidence type="ECO:0000313" key="7">
    <source>
        <dbReference type="EMBL" id="KKN80675.1"/>
    </source>
</evidence>
<dbReference type="Pfam" id="PF12236">
    <property type="entry name" value="Head-tail_con"/>
    <property type="match status" value="1"/>
</dbReference>
<name>A0A0F9THF7_9ZZZZ</name>
<dbReference type="InterPro" id="IPR020991">
    <property type="entry name" value="Connector_podovirus"/>
</dbReference>
<evidence type="ECO:0000256" key="4">
    <source>
        <dbReference type="ARBA" id="ARBA00022844"/>
    </source>
</evidence>
<protein>
    <recommendedName>
        <fullName evidence="8">Bacteriophage head to tail connecting protein</fullName>
    </recommendedName>
</protein>
<reference evidence="7" key="1">
    <citation type="journal article" date="2015" name="Nature">
        <title>Complex archaea that bridge the gap between prokaryotes and eukaryotes.</title>
        <authorList>
            <person name="Spang A."/>
            <person name="Saw J.H."/>
            <person name="Jorgensen S.L."/>
            <person name="Zaremba-Niedzwiedzka K."/>
            <person name="Martijn J."/>
            <person name="Lind A.E."/>
            <person name="van Eijk R."/>
            <person name="Schleper C."/>
            <person name="Guy L."/>
            <person name="Ettema T.J."/>
        </authorList>
    </citation>
    <scope>NUCLEOTIDE SEQUENCE</scope>
</reference>
<comment type="subcellular location">
    <subcellularLocation>
        <location evidence="1">Virion</location>
    </subcellularLocation>
</comment>